<reference evidence="1 2" key="1">
    <citation type="submission" date="2019-06" db="EMBL/GenBank/DDBJ databases">
        <title>Sequencing the genomes of 1000 actinobacteria strains.</title>
        <authorList>
            <person name="Klenk H.-P."/>
        </authorList>
    </citation>
    <scope>NUCLEOTIDE SEQUENCE [LARGE SCALE GENOMIC DNA]</scope>
    <source>
        <strain evidence="1 2">DSM 43866</strain>
    </source>
</reference>
<organism evidence="1 2">
    <name type="scientific">Actinoplanes teichomyceticus</name>
    <dbReference type="NCBI Taxonomy" id="1867"/>
    <lineage>
        <taxon>Bacteria</taxon>
        <taxon>Bacillati</taxon>
        <taxon>Actinomycetota</taxon>
        <taxon>Actinomycetes</taxon>
        <taxon>Micromonosporales</taxon>
        <taxon>Micromonosporaceae</taxon>
        <taxon>Actinoplanes</taxon>
    </lineage>
</organism>
<sequence length="120" mass="14205">MTWPNQRLWQPYVGLVAVLPRDYYNERDPHARRPTVVVRVRQTDRACLVMTRTSDPLINHTGDIWHDKDPELLCDRQGWWQPHRVHPVDFGAYDDEDTKPHKRMTGDLLARIIAAYEEFA</sequence>
<proteinExistence type="predicted"/>
<evidence type="ECO:0008006" key="3">
    <source>
        <dbReference type="Google" id="ProtNLM"/>
    </source>
</evidence>
<evidence type="ECO:0000313" key="1">
    <source>
        <dbReference type="EMBL" id="TWG10733.1"/>
    </source>
</evidence>
<keyword evidence="2" id="KW-1185">Reference proteome</keyword>
<accession>A0A561VGJ9</accession>
<protein>
    <recommendedName>
        <fullName evidence="3">PemK-like, MazF-like toxin of type II toxin-antitoxin system</fullName>
    </recommendedName>
</protein>
<evidence type="ECO:0000313" key="2">
    <source>
        <dbReference type="Proteomes" id="UP000320239"/>
    </source>
</evidence>
<gene>
    <name evidence="1" type="ORF">FHX34_107229</name>
</gene>
<dbReference type="Proteomes" id="UP000320239">
    <property type="component" value="Unassembled WGS sequence"/>
</dbReference>
<dbReference type="EMBL" id="VIWY01000007">
    <property type="protein sequence ID" value="TWG10733.1"/>
    <property type="molecule type" value="Genomic_DNA"/>
</dbReference>
<name>A0A561VGJ9_ACTTI</name>
<dbReference type="AlphaFoldDB" id="A0A561VGJ9"/>
<dbReference type="RefSeq" id="WP_145831110.1">
    <property type="nucleotide sequence ID" value="NZ_BOMX01000069.1"/>
</dbReference>
<comment type="caution">
    <text evidence="1">The sequence shown here is derived from an EMBL/GenBank/DDBJ whole genome shotgun (WGS) entry which is preliminary data.</text>
</comment>